<name>A0ABQ0LD80_MYCCL</name>
<organism evidence="1 2">
    <name type="scientific">Mycena chlorophos</name>
    <name type="common">Agaric fungus</name>
    <name type="synonym">Agaricus chlorophos</name>
    <dbReference type="NCBI Taxonomy" id="658473"/>
    <lineage>
        <taxon>Eukaryota</taxon>
        <taxon>Fungi</taxon>
        <taxon>Dikarya</taxon>
        <taxon>Basidiomycota</taxon>
        <taxon>Agaricomycotina</taxon>
        <taxon>Agaricomycetes</taxon>
        <taxon>Agaricomycetidae</taxon>
        <taxon>Agaricales</taxon>
        <taxon>Marasmiineae</taxon>
        <taxon>Mycenaceae</taxon>
        <taxon>Mycena</taxon>
    </lineage>
</organism>
<sequence length="90" mass="9836">MVITEQINPGADLPDPVYVEATMPDGEVHKEPVPIEAVPEGNSYIGNNSRRFTLSHSALAGTDAVDYVVEFIPDEPKDFTNAPVPWELVD</sequence>
<accession>A0ABQ0LD80</accession>
<protein>
    <submittedName>
        <fullName evidence="1">Uncharacterized protein</fullName>
    </submittedName>
</protein>
<keyword evidence="2" id="KW-1185">Reference proteome</keyword>
<evidence type="ECO:0000313" key="2">
    <source>
        <dbReference type="Proteomes" id="UP000815677"/>
    </source>
</evidence>
<reference evidence="1" key="1">
    <citation type="submission" date="2014-09" db="EMBL/GenBank/DDBJ databases">
        <title>Genome sequence of the luminous mushroom Mycena chlorophos for searching fungal bioluminescence genes.</title>
        <authorList>
            <person name="Tanaka Y."/>
            <person name="Kasuga D."/>
            <person name="Oba Y."/>
            <person name="Hase S."/>
            <person name="Sato K."/>
            <person name="Oba Y."/>
            <person name="Sakakibara Y."/>
        </authorList>
    </citation>
    <scope>NUCLEOTIDE SEQUENCE</scope>
</reference>
<dbReference type="Proteomes" id="UP000815677">
    <property type="component" value="Unassembled WGS sequence"/>
</dbReference>
<gene>
    <name evidence="1" type="ORF">MCHLO_06338</name>
</gene>
<evidence type="ECO:0000313" key="1">
    <source>
        <dbReference type="EMBL" id="GAT48975.1"/>
    </source>
</evidence>
<proteinExistence type="predicted"/>
<dbReference type="EMBL" id="DF845146">
    <property type="protein sequence ID" value="GAT48975.1"/>
    <property type="molecule type" value="Genomic_DNA"/>
</dbReference>